<accession>A0A4R8BSJ7</accession>
<proteinExistence type="predicted"/>
<reference evidence="1 2" key="1">
    <citation type="submission" date="2019-03" db="EMBL/GenBank/DDBJ databases">
        <title>Genomic Encyclopedia of Type Strains, Phase III (KMG-III): the genomes of soil and plant-associated and newly described type strains.</title>
        <authorList>
            <person name="Whitman W."/>
        </authorList>
    </citation>
    <scope>NUCLEOTIDE SEQUENCE [LARGE SCALE GENOMIC DNA]</scope>
    <source>
        <strain evidence="1 2">VKM Ac-2573</strain>
    </source>
</reference>
<dbReference type="InterPro" id="IPR036890">
    <property type="entry name" value="HATPase_C_sf"/>
</dbReference>
<name>A0A4R8BSJ7_9ACTN</name>
<keyword evidence="1" id="KW-0808">Transferase</keyword>
<dbReference type="Pfam" id="PF13589">
    <property type="entry name" value="HATPase_c_3"/>
    <property type="match status" value="1"/>
</dbReference>
<dbReference type="EMBL" id="SODP01000004">
    <property type="protein sequence ID" value="TDW60765.1"/>
    <property type="molecule type" value="Genomic_DNA"/>
</dbReference>
<protein>
    <submittedName>
        <fullName evidence="1">Histidine kinase/DNA gyrase B/HSP90-like ATPase</fullName>
    </submittedName>
</protein>
<keyword evidence="1" id="KW-0418">Kinase</keyword>
<keyword evidence="2" id="KW-1185">Reference proteome</keyword>
<evidence type="ECO:0000313" key="1">
    <source>
        <dbReference type="EMBL" id="TDW60765.1"/>
    </source>
</evidence>
<gene>
    <name evidence="1" type="ORF">EV653_7322</name>
</gene>
<dbReference type="GO" id="GO:0016301">
    <property type="term" value="F:kinase activity"/>
    <property type="evidence" value="ECO:0007669"/>
    <property type="project" value="UniProtKB-KW"/>
</dbReference>
<evidence type="ECO:0000313" key="2">
    <source>
        <dbReference type="Proteomes" id="UP000295146"/>
    </source>
</evidence>
<comment type="caution">
    <text evidence="1">The sequence shown here is derived from an EMBL/GenBank/DDBJ whole genome shotgun (WGS) entry which is preliminary data.</text>
</comment>
<dbReference type="AlphaFoldDB" id="A0A4R8BSJ7"/>
<organism evidence="1 2">
    <name type="scientific">Kribbella pratensis</name>
    <dbReference type="NCBI Taxonomy" id="2512112"/>
    <lineage>
        <taxon>Bacteria</taxon>
        <taxon>Bacillati</taxon>
        <taxon>Actinomycetota</taxon>
        <taxon>Actinomycetes</taxon>
        <taxon>Propionibacteriales</taxon>
        <taxon>Kribbellaceae</taxon>
        <taxon>Kribbella</taxon>
    </lineage>
</organism>
<dbReference type="Gene3D" id="3.30.565.10">
    <property type="entry name" value="Histidine kinase-like ATPase, C-terminal domain"/>
    <property type="match status" value="1"/>
</dbReference>
<sequence length="536" mass="58228">MYGDGQSLVAHVEVGRPGSPADAPAGQELPVEAGGSIVSDFDVVETITLKPDASLVKSLGAHHTLESAVADLVDNCLDAGATKVVVQLLTSADQLVQVEVIDNGCGMDSSAADKAMTLGHQREYADHDLGHFGIGLKAASFGHADTLTVWSSRRDMVSVGRRIRRADFSKDFSCEVLSEHAAATAAAHRKRVTGTSSGTSVVWTDLRGTYRGTNADEARTWMSNAERSLRSHLGVTFHRLIAKEILDIEIIVDDIEYADEAIGTPVRAIDPFGYPASGRPGYPKNIVAESGDQQVILQCHIWPPKVDIPGFRISGKTGGSFQGFYIYRRDRLLQVGGWSEVANSSAHRQLARVVLDDETAIGSLLTMNPEKAGLRFEPIFRDALAHAEAADGTTFDSYLKDAEAAYVEGNRRISRRQPVIAPEKGFGPKLRKSIGAELPLLHSDALNIQWKRLSEDEFIDVDFGNSTLWLNSRYRYLFAPERGSLNDAPVLKALLFLLTHTVFEGAHLGPKDKDNIALWSAILSAAVEAEEAMRGD</sequence>
<dbReference type="Proteomes" id="UP000295146">
    <property type="component" value="Unassembled WGS sequence"/>
</dbReference>
<dbReference type="SUPFAM" id="SSF55874">
    <property type="entry name" value="ATPase domain of HSP90 chaperone/DNA topoisomerase II/histidine kinase"/>
    <property type="match status" value="1"/>
</dbReference>